<dbReference type="PRINTS" id="PR01036">
    <property type="entry name" value="TCRTETB"/>
</dbReference>
<proteinExistence type="predicted"/>
<feature type="transmembrane region" description="Helical" evidence="7">
    <location>
        <begin position="53"/>
        <end position="73"/>
    </location>
</feature>
<feature type="transmembrane region" description="Helical" evidence="7">
    <location>
        <begin position="430"/>
        <end position="451"/>
    </location>
</feature>
<feature type="transmembrane region" description="Helical" evidence="7">
    <location>
        <begin position="271"/>
        <end position="294"/>
    </location>
</feature>
<dbReference type="InterPro" id="IPR011701">
    <property type="entry name" value="MFS"/>
</dbReference>
<feature type="transmembrane region" description="Helical" evidence="7">
    <location>
        <begin position="80"/>
        <end position="100"/>
    </location>
</feature>
<dbReference type="CDD" id="cd17321">
    <property type="entry name" value="MFS_MMR_MDR_like"/>
    <property type="match status" value="1"/>
</dbReference>
<gene>
    <name evidence="9" type="ORF">PO878_20985</name>
</gene>
<feature type="transmembrane region" description="Helical" evidence="7">
    <location>
        <begin position="360"/>
        <end position="383"/>
    </location>
</feature>
<evidence type="ECO:0000256" key="7">
    <source>
        <dbReference type="SAM" id="Phobius"/>
    </source>
</evidence>
<dbReference type="KEGG" id="ima:PO878_20985"/>
<evidence type="ECO:0000256" key="2">
    <source>
        <dbReference type="ARBA" id="ARBA00022448"/>
    </source>
</evidence>
<accession>A0AAE9Y9C8</accession>
<feature type="transmembrane region" description="Helical" evidence="7">
    <location>
        <begin position="309"/>
        <end position="328"/>
    </location>
</feature>
<dbReference type="EMBL" id="CP116942">
    <property type="protein sequence ID" value="WCO66973.1"/>
    <property type="molecule type" value="Genomic_DNA"/>
</dbReference>
<feature type="transmembrane region" description="Helical" evidence="7">
    <location>
        <begin position="139"/>
        <end position="161"/>
    </location>
</feature>
<dbReference type="GO" id="GO:0005886">
    <property type="term" value="C:plasma membrane"/>
    <property type="evidence" value="ECO:0007669"/>
    <property type="project" value="UniProtKB-SubCell"/>
</dbReference>
<dbReference type="Gene3D" id="1.20.1720.10">
    <property type="entry name" value="Multidrug resistance protein D"/>
    <property type="match status" value="1"/>
</dbReference>
<evidence type="ECO:0000259" key="8">
    <source>
        <dbReference type="PROSITE" id="PS50850"/>
    </source>
</evidence>
<name>A0AAE9Y9C8_9ACTN</name>
<protein>
    <submittedName>
        <fullName evidence="9">MFS transporter</fullName>
    </submittedName>
</protein>
<feature type="transmembrane region" description="Helical" evidence="7">
    <location>
        <begin position="106"/>
        <end position="127"/>
    </location>
</feature>
<dbReference type="PANTHER" id="PTHR42718">
    <property type="entry name" value="MAJOR FACILITATOR SUPERFAMILY MULTIDRUG TRANSPORTER MFSC"/>
    <property type="match status" value="1"/>
</dbReference>
<reference evidence="9" key="1">
    <citation type="submission" date="2023-01" db="EMBL/GenBank/DDBJ databases">
        <title>The diversity of Class Acidimicrobiia in South China Sea sediment environments and the proposal of Iamia marina sp. nov., a novel species of the genus Iamia.</title>
        <authorList>
            <person name="He Y."/>
            <person name="Tian X."/>
        </authorList>
    </citation>
    <scope>NUCLEOTIDE SEQUENCE</scope>
    <source>
        <strain evidence="9">DSM 19957</strain>
    </source>
</reference>
<keyword evidence="4 7" id="KW-0812">Transmembrane</keyword>
<evidence type="ECO:0000256" key="1">
    <source>
        <dbReference type="ARBA" id="ARBA00004651"/>
    </source>
</evidence>
<dbReference type="InterPro" id="IPR020846">
    <property type="entry name" value="MFS_dom"/>
</dbReference>
<evidence type="ECO:0000256" key="6">
    <source>
        <dbReference type="ARBA" id="ARBA00023136"/>
    </source>
</evidence>
<keyword evidence="10" id="KW-1185">Reference proteome</keyword>
<evidence type="ECO:0000313" key="10">
    <source>
        <dbReference type="Proteomes" id="UP001216390"/>
    </source>
</evidence>
<dbReference type="PROSITE" id="PS00216">
    <property type="entry name" value="SUGAR_TRANSPORT_1"/>
    <property type="match status" value="1"/>
</dbReference>
<keyword evidence="3" id="KW-1003">Cell membrane</keyword>
<feature type="transmembrane region" description="Helical" evidence="7">
    <location>
        <begin position="234"/>
        <end position="250"/>
    </location>
</feature>
<dbReference type="PANTHER" id="PTHR42718:SF46">
    <property type="entry name" value="BLR6921 PROTEIN"/>
    <property type="match status" value="1"/>
</dbReference>
<feature type="transmembrane region" description="Helical" evidence="7">
    <location>
        <begin position="395"/>
        <end position="418"/>
    </location>
</feature>
<feature type="transmembrane region" description="Helical" evidence="7">
    <location>
        <begin position="167"/>
        <end position="185"/>
    </location>
</feature>
<comment type="subcellular location">
    <subcellularLocation>
        <location evidence="1">Cell membrane</location>
        <topology evidence="1">Multi-pass membrane protein</topology>
    </subcellularLocation>
</comment>
<dbReference type="SUPFAM" id="SSF103473">
    <property type="entry name" value="MFS general substrate transporter"/>
    <property type="match status" value="1"/>
</dbReference>
<evidence type="ECO:0000256" key="5">
    <source>
        <dbReference type="ARBA" id="ARBA00022989"/>
    </source>
</evidence>
<evidence type="ECO:0000256" key="3">
    <source>
        <dbReference type="ARBA" id="ARBA00022475"/>
    </source>
</evidence>
<dbReference type="InterPro" id="IPR036259">
    <property type="entry name" value="MFS_trans_sf"/>
</dbReference>
<evidence type="ECO:0000313" key="9">
    <source>
        <dbReference type="EMBL" id="WCO66973.1"/>
    </source>
</evidence>
<dbReference type="RefSeq" id="WP_272736495.1">
    <property type="nucleotide sequence ID" value="NZ_CP116942.1"/>
</dbReference>
<dbReference type="Proteomes" id="UP001216390">
    <property type="component" value="Chromosome"/>
</dbReference>
<dbReference type="AlphaFoldDB" id="A0AAE9Y9C8"/>
<keyword evidence="2" id="KW-0813">Transport</keyword>
<sequence>MAVSEPPGALRLARPFLAVGMARFCVQLDFFSLNLALPTIARDLGSSVTDLQWLLSGYLLALGSLLVPAARAADVVGRRVVLLVGIAVFGTTSLVCGLVSSVPVLIAARVVQGVGAAMIMPTAFALVTNATGEDERPRIMGILIGLAGLGTALGPVVGGVLAGTLGWRWVFLVNVPIAVGAFLGVRRMAESRDATGPRSLAGLDRWGVVTVVGGLALVSLAIDDVSSQGWTSPATVGPLLGGVVLLALFARNETRVAHPLVRPSLLRHGPYTVLLVAGALANVGADVFVLAATLDLQTLRDLSAGEAGLLFFVASASMAVCGPLSGWLARRMPAARVMGLSLTLSAPVLVLLGLVTPLPLYVVVMCLCGFTTSIGYSLAQLAVQTVLPAARSAEGTSVLLTALVTLGGLGVVVATAVIEAVGDQQVTEDGLLAALAGVAALLLVAGLVTLARAPRPGDPAPAGS</sequence>
<keyword evidence="5 7" id="KW-1133">Transmembrane helix</keyword>
<dbReference type="GO" id="GO:0022857">
    <property type="term" value="F:transmembrane transporter activity"/>
    <property type="evidence" value="ECO:0007669"/>
    <property type="project" value="InterPro"/>
</dbReference>
<feature type="transmembrane region" description="Helical" evidence="7">
    <location>
        <begin position="206"/>
        <end position="222"/>
    </location>
</feature>
<dbReference type="InterPro" id="IPR005829">
    <property type="entry name" value="Sugar_transporter_CS"/>
</dbReference>
<keyword evidence="6 7" id="KW-0472">Membrane</keyword>
<feature type="transmembrane region" description="Helical" evidence="7">
    <location>
        <begin position="335"/>
        <end position="354"/>
    </location>
</feature>
<dbReference type="Gene3D" id="1.20.1250.20">
    <property type="entry name" value="MFS general substrate transporter like domains"/>
    <property type="match status" value="1"/>
</dbReference>
<dbReference type="Pfam" id="PF07690">
    <property type="entry name" value="MFS_1"/>
    <property type="match status" value="2"/>
</dbReference>
<dbReference type="PROSITE" id="PS50850">
    <property type="entry name" value="MFS"/>
    <property type="match status" value="1"/>
</dbReference>
<organism evidence="9 10">
    <name type="scientific">Iamia majanohamensis</name>
    <dbReference type="NCBI Taxonomy" id="467976"/>
    <lineage>
        <taxon>Bacteria</taxon>
        <taxon>Bacillati</taxon>
        <taxon>Actinomycetota</taxon>
        <taxon>Acidimicrobiia</taxon>
        <taxon>Acidimicrobiales</taxon>
        <taxon>Iamiaceae</taxon>
        <taxon>Iamia</taxon>
    </lineage>
</organism>
<evidence type="ECO:0000256" key="4">
    <source>
        <dbReference type="ARBA" id="ARBA00022692"/>
    </source>
</evidence>
<feature type="domain" description="Major facilitator superfamily (MFS) profile" evidence="8">
    <location>
        <begin position="15"/>
        <end position="457"/>
    </location>
</feature>